<sequence length="68" mass="7729">MVWSLVVDDDGVRVLLPNGGGRCMVSVYSRFSMEAEMFFLGLEEQMEGGVGSIFVYVYRFLERGQIRV</sequence>
<proteinExistence type="predicted"/>
<reference evidence="1" key="2">
    <citation type="submission" date="2023-04" db="EMBL/GenBank/DDBJ databases">
        <authorList>
            <person name="Bruccoleri R.E."/>
            <person name="Oakeley E.J."/>
            <person name="Faust A.-M."/>
            <person name="Dessus-Babus S."/>
            <person name="Altorfer M."/>
            <person name="Burckhardt D."/>
            <person name="Oertli M."/>
            <person name="Naumann U."/>
            <person name="Petersen F."/>
            <person name="Wong J."/>
        </authorList>
    </citation>
    <scope>NUCLEOTIDE SEQUENCE</scope>
    <source>
        <strain evidence="1">GSM-AAB239-AS_SAM_17_03QT</strain>
        <tissue evidence="1">Leaf</tissue>
    </source>
</reference>
<name>A0AAX6FDC1_IRIPA</name>
<dbReference type="AlphaFoldDB" id="A0AAX6FDC1"/>
<evidence type="ECO:0000313" key="2">
    <source>
        <dbReference type="Proteomes" id="UP001140949"/>
    </source>
</evidence>
<evidence type="ECO:0000313" key="1">
    <source>
        <dbReference type="EMBL" id="KAJ6814404.1"/>
    </source>
</evidence>
<dbReference type="Proteomes" id="UP001140949">
    <property type="component" value="Unassembled WGS sequence"/>
</dbReference>
<protein>
    <submittedName>
        <fullName evidence="1">Leucine-rich repeat extensin-like protein 7</fullName>
    </submittedName>
</protein>
<organism evidence="1 2">
    <name type="scientific">Iris pallida</name>
    <name type="common">Sweet iris</name>
    <dbReference type="NCBI Taxonomy" id="29817"/>
    <lineage>
        <taxon>Eukaryota</taxon>
        <taxon>Viridiplantae</taxon>
        <taxon>Streptophyta</taxon>
        <taxon>Embryophyta</taxon>
        <taxon>Tracheophyta</taxon>
        <taxon>Spermatophyta</taxon>
        <taxon>Magnoliopsida</taxon>
        <taxon>Liliopsida</taxon>
        <taxon>Asparagales</taxon>
        <taxon>Iridaceae</taxon>
        <taxon>Iridoideae</taxon>
        <taxon>Irideae</taxon>
        <taxon>Iris</taxon>
    </lineage>
</organism>
<keyword evidence="2" id="KW-1185">Reference proteome</keyword>
<accession>A0AAX6FDC1</accession>
<dbReference type="EMBL" id="JANAVB010029815">
    <property type="protein sequence ID" value="KAJ6814404.1"/>
    <property type="molecule type" value="Genomic_DNA"/>
</dbReference>
<gene>
    <name evidence="1" type="ORF">M6B38_139935</name>
</gene>
<comment type="caution">
    <text evidence="1">The sequence shown here is derived from an EMBL/GenBank/DDBJ whole genome shotgun (WGS) entry which is preliminary data.</text>
</comment>
<reference evidence="1" key="1">
    <citation type="journal article" date="2023" name="GigaByte">
        <title>Genome assembly of the bearded iris, Iris pallida Lam.</title>
        <authorList>
            <person name="Bruccoleri R.E."/>
            <person name="Oakeley E.J."/>
            <person name="Faust A.M.E."/>
            <person name="Altorfer M."/>
            <person name="Dessus-Babus S."/>
            <person name="Burckhardt D."/>
            <person name="Oertli M."/>
            <person name="Naumann U."/>
            <person name="Petersen F."/>
            <person name="Wong J."/>
        </authorList>
    </citation>
    <scope>NUCLEOTIDE SEQUENCE</scope>
    <source>
        <strain evidence="1">GSM-AAB239-AS_SAM_17_03QT</strain>
    </source>
</reference>